<gene>
    <name evidence="1" type="ORF">RFI_32516</name>
</gene>
<accession>X6LU63</accession>
<reference evidence="1 2" key="1">
    <citation type="journal article" date="2013" name="Curr. Biol.">
        <title>The Genome of the Foraminiferan Reticulomyxa filosa.</title>
        <authorList>
            <person name="Glockner G."/>
            <person name="Hulsmann N."/>
            <person name="Schleicher M."/>
            <person name="Noegel A.A."/>
            <person name="Eichinger L."/>
            <person name="Gallinger C."/>
            <person name="Pawlowski J."/>
            <person name="Sierra R."/>
            <person name="Euteneuer U."/>
            <person name="Pillet L."/>
            <person name="Moustafa A."/>
            <person name="Platzer M."/>
            <person name="Groth M."/>
            <person name="Szafranski K."/>
            <person name="Schliwa M."/>
        </authorList>
    </citation>
    <scope>NUCLEOTIDE SEQUENCE [LARGE SCALE GENOMIC DNA]</scope>
</reference>
<dbReference type="EMBL" id="ASPP01028816">
    <property type="protein sequence ID" value="ETO04881.1"/>
    <property type="molecule type" value="Genomic_DNA"/>
</dbReference>
<keyword evidence="2" id="KW-1185">Reference proteome</keyword>
<comment type="caution">
    <text evidence="1">The sequence shown here is derived from an EMBL/GenBank/DDBJ whole genome shotgun (WGS) entry which is preliminary data.</text>
</comment>
<sequence length="148" mass="17301">MKNIQKRAVGLLPKIDKRKVWFNRNKKKTVLNNNNTAKYLHSLLSVYTYMYTYIYFALAHLHYDNVCDSSSVNVKFCQSHIEIAQCKLVPVDFKDMEPWKDSIFMSLCIELDINDENIHKLSQIASTFDDKRCIGGYPKWLCTLANLL</sequence>
<dbReference type="AlphaFoldDB" id="X6LU63"/>
<evidence type="ECO:0000313" key="1">
    <source>
        <dbReference type="EMBL" id="ETO04881.1"/>
    </source>
</evidence>
<proteinExistence type="predicted"/>
<name>X6LU63_RETFI</name>
<organism evidence="1 2">
    <name type="scientific">Reticulomyxa filosa</name>
    <dbReference type="NCBI Taxonomy" id="46433"/>
    <lineage>
        <taxon>Eukaryota</taxon>
        <taxon>Sar</taxon>
        <taxon>Rhizaria</taxon>
        <taxon>Retaria</taxon>
        <taxon>Foraminifera</taxon>
        <taxon>Monothalamids</taxon>
        <taxon>Reticulomyxidae</taxon>
        <taxon>Reticulomyxa</taxon>
    </lineage>
</organism>
<protein>
    <submittedName>
        <fullName evidence="1">Uncharacterized protein</fullName>
    </submittedName>
</protein>
<evidence type="ECO:0000313" key="2">
    <source>
        <dbReference type="Proteomes" id="UP000023152"/>
    </source>
</evidence>
<dbReference type="Proteomes" id="UP000023152">
    <property type="component" value="Unassembled WGS sequence"/>
</dbReference>